<dbReference type="EMBL" id="PVZC01000001">
    <property type="protein sequence ID" value="PRY02001.1"/>
    <property type="molecule type" value="Genomic_DNA"/>
</dbReference>
<dbReference type="GO" id="GO:0005829">
    <property type="term" value="C:cytosol"/>
    <property type="evidence" value="ECO:0007669"/>
    <property type="project" value="TreeGrafter"/>
</dbReference>
<dbReference type="Proteomes" id="UP000237846">
    <property type="component" value="Unassembled WGS sequence"/>
</dbReference>
<protein>
    <recommendedName>
        <fullName evidence="4">NAD(+) diphosphatase</fullName>
        <ecNumber evidence="4">3.6.1.22</ecNumber>
    </recommendedName>
</protein>
<evidence type="ECO:0000313" key="11">
    <source>
        <dbReference type="EMBL" id="PRY02001.1"/>
    </source>
</evidence>
<dbReference type="CDD" id="cd03429">
    <property type="entry name" value="NUDIX_NADH_pyrophosphatase_Nudt13"/>
    <property type="match status" value="1"/>
</dbReference>
<keyword evidence="12" id="KW-1185">Reference proteome</keyword>
<dbReference type="RefSeq" id="WP_106238703.1">
    <property type="nucleotide sequence ID" value="NZ_PVZC01000001.1"/>
</dbReference>
<evidence type="ECO:0000256" key="7">
    <source>
        <dbReference type="ARBA" id="ARBA00022842"/>
    </source>
</evidence>
<evidence type="ECO:0000259" key="10">
    <source>
        <dbReference type="PROSITE" id="PS51462"/>
    </source>
</evidence>
<dbReference type="PROSITE" id="PS00893">
    <property type="entry name" value="NUDIX_BOX"/>
    <property type="match status" value="1"/>
</dbReference>
<comment type="similarity">
    <text evidence="3">Belongs to the Nudix hydrolase family. NudC subfamily.</text>
</comment>
<dbReference type="AlphaFoldDB" id="A0A2T0QDQ6"/>
<proteinExistence type="inferred from homology"/>
<dbReference type="EC" id="3.6.1.22" evidence="4"/>
<dbReference type="GO" id="GO:0046872">
    <property type="term" value="F:metal ion binding"/>
    <property type="evidence" value="ECO:0007669"/>
    <property type="project" value="UniProtKB-KW"/>
</dbReference>
<evidence type="ECO:0000256" key="2">
    <source>
        <dbReference type="ARBA" id="ARBA00001947"/>
    </source>
</evidence>
<comment type="cofactor">
    <cofactor evidence="2">
        <name>Zn(2+)</name>
        <dbReference type="ChEBI" id="CHEBI:29105"/>
    </cofactor>
</comment>
<name>A0A2T0QDQ6_9ACTN</name>
<dbReference type="PANTHER" id="PTHR42904:SF6">
    <property type="entry name" value="NAD-CAPPED RNA HYDROLASE NUDT12"/>
    <property type="match status" value="1"/>
</dbReference>
<comment type="cofactor">
    <cofactor evidence="1">
        <name>Mg(2+)</name>
        <dbReference type="ChEBI" id="CHEBI:18420"/>
    </cofactor>
</comment>
<evidence type="ECO:0000256" key="9">
    <source>
        <dbReference type="ARBA" id="ARBA00023679"/>
    </source>
</evidence>
<sequence length="307" mass="33387">MKDDRSAAEARRGGLRPALSRSGVDLAGYRRKDDAWLAAAWADPRTRVLVVAEGHALVAGSPPGLMLVEPAAAPEGERILLGVDGEGVAYFSVHAPLPVVEGGAPGDLRRYGALLSDRDAGLLTQAAALDAWHAGNRFCPRCGGPTRLAAAGHVRICEREGIEHFPRTDPAVIMLVHDGDRCLLAHNPRWPDERRVSVLAGFVEAGESAEQAVVREVAEEVGVAVQRPEFLGSQPWPFPRSLMLGFTARATGRAERTDFEEITQVYWFTRAELREAVDADRIRLPGSVSIARKLIEHWYGGELPGEW</sequence>
<dbReference type="Gene3D" id="3.90.79.10">
    <property type="entry name" value="Nucleoside Triphosphate Pyrophosphohydrolase"/>
    <property type="match status" value="1"/>
</dbReference>
<evidence type="ECO:0000256" key="3">
    <source>
        <dbReference type="ARBA" id="ARBA00009595"/>
    </source>
</evidence>
<evidence type="ECO:0000256" key="1">
    <source>
        <dbReference type="ARBA" id="ARBA00001946"/>
    </source>
</evidence>
<evidence type="ECO:0000256" key="4">
    <source>
        <dbReference type="ARBA" id="ARBA00012381"/>
    </source>
</evidence>
<dbReference type="Pfam" id="PF09296">
    <property type="entry name" value="NUDIX-like"/>
    <property type="match status" value="1"/>
</dbReference>
<dbReference type="Pfam" id="PF09297">
    <property type="entry name" value="Zn_ribbon_NUD"/>
    <property type="match status" value="1"/>
</dbReference>
<dbReference type="GO" id="GO:0006742">
    <property type="term" value="P:NADP+ catabolic process"/>
    <property type="evidence" value="ECO:0007669"/>
    <property type="project" value="TreeGrafter"/>
</dbReference>
<dbReference type="InterPro" id="IPR015375">
    <property type="entry name" value="NADH_PPase-like_N"/>
</dbReference>
<dbReference type="InterPro" id="IPR020084">
    <property type="entry name" value="NUDIX_hydrolase_CS"/>
</dbReference>
<organism evidence="11 12">
    <name type="scientific">Allonocardiopsis opalescens</name>
    <dbReference type="NCBI Taxonomy" id="1144618"/>
    <lineage>
        <taxon>Bacteria</taxon>
        <taxon>Bacillati</taxon>
        <taxon>Actinomycetota</taxon>
        <taxon>Actinomycetes</taxon>
        <taxon>Streptosporangiales</taxon>
        <taxon>Allonocardiopsis</taxon>
    </lineage>
</organism>
<comment type="caution">
    <text evidence="11">The sequence shown here is derived from an EMBL/GenBank/DDBJ whole genome shotgun (WGS) entry which is preliminary data.</text>
</comment>
<keyword evidence="6" id="KW-0378">Hydrolase</keyword>
<dbReference type="GO" id="GO:0019677">
    <property type="term" value="P:NAD+ catabolic process"/>
    <property type="evidence" value="ECO:0007669"/>
    <property type="project" value="TreeGrafter"/>
</dbReference>
<dbReference type="SUPFAM" id="SSF55811">
    <property type="entry name" value="Nudix"/>
    <property type="match status" value="1"/>
</dbReference>
<evidence type="ECO:0000256" key="6">
    <source>
        <dbReference type="ARBA" id="ARBA00022801"/>
    </source>
</evidence>
<keyword evidence="8" id="KW-0520">NAD</keyword>
<dbReference type="Pfam" id="PF00293">
    <property type="entry name" value="NUDIX"/>
    <property type="match status" value="1"/>
</dbReference>
<dbReference type="PANTHER" id="PTHR42904">
    <property type="entry name" value="NUDIX HYDROLASE, NUDC SUBFAMILY"/>
    <property type="match status" value="1"/>
</dbReference>
<keyword evidence="7" id="KW-0460">Magnesium</keyword>
<dbReference type="GO" id="GO:0035529">
    <property type="term" value="F:NADH pyrophosphatase activity"/>
    <property type="evidence" value="ECO:0007669"/>
    <property type="project" value="TreeGrafter"/>
</dbReference>
<evidence type="ECO:0000256" key="5">
    <source>
        <dbReference type="ARBA" id="ARBA00022723"/>
    </source>
</evidence>
<reference evidence="11 12" key="1">
    <citation type="submission" date="2018-03" db="EMBL/GenBank/DDBJ databases">
        <title>Genomic Encyclopedia of Archaeal and Bacterial Type Strains, Phase II (KMG-II): from individual species to whole genera.</title>
        <authorList>
            <person name="Goeker M."/>
        </authorList>
    </citation>
    <scope>NUCLEOTIDE SEQUENCE [LARGE SCALE GENOMIC DNA]</scope>
    <source>
        <strain evidence="11 12">DSM 45601</strain>
    </source>
</reference>
<evidence type="ECO:0000313" key="12">
    <source>
        <dbReference type="Proteomes" id="UP000237846"/>
    </source>
</evidence>
<evidence type="ECO:0000256" key="8">
    <source>
        <dbReference type="ARBA" id="ARBA00023027"/>
    </source>
</evidence>
<dbReference type="PROSITE" id="PS51462">
    <property type="entry name" value="NUDIX"/>
    <property type="match status" value="1"/>
</dbReference>
<dbReference type="OrthoDB" id="9791656at2"/>
<comment type="catalytic activity">
    <reaction evidence="9">
        <text>a 5'-end NAD(+)-phospho-ribonucleoside in mRNA + H2O = a 5'-end phospho-adenosine-phospho-ribonucleoside in mRNA + beta-nicotinamide D-ribonucleotide + 2 H(+)</text>
        <dbReference type="Rhea" id="RHEA:60876"/>
        <dbReference type="Rhea" id="RHEA-COMP:15698"/>
        <dbReference type="Rhea" id="RHEA-COMP:15719"/>
        <dbReference type="ChEBI" id="CHEBI:14649"/>
        <dbReference type="ChEBI" id="CHEBI:15377"/>
        <dbReference type="ChEBI" id="CHEBI:15378"/>
        <dbReference type="ChEBI" id="CHEBI:144029"/>
        <dbReference type="ChEBI" id="CHEBI:144051"/>
    </reaction>
    <physiologicalReaction direction="left-to-right" evidence="9">
        <dbReference type="Rhea" id="RHEA:60877"/>
    </physiologicalReaction>
</comment>
<accession>A0A2T0QDQ6</accession>
<keyword evidence="5" id="KW-0479">Metal-binding</keyword>
<gene>
    <name evidence="11" type="ORF">CLV72_101599</name>
</gene>
<feature type="domain" description="Nudix hydrolase" evidence="10">
    <location>
        <begin position="166"/>
        <end position="291"/>
    </location>
</feature>
<dbReference type="NCBIfam" id="NF001299">
    <property type="entry name" value="PRK00241.1"/>
    <property type="match status" value="1"/>
</dbReference>
<dbReference type="InterPro" id="IPR015376">
    <property type="entry name" value="Znr_NADH_PPase"/>
</dbReference>
<dbReference type="InterPro" id="IPR000086">
    <property type="entry name" value="NUDIX_hydrolase_dom"/>
</dbReference>
<dbReference type="InterPro" id="IPR049734">
    <property type="entry name" value="NudC-like_C"/>
</dbReference>
<dbReference type="InterPro" id="IPR015797">
    <property type="entry name" value="NUDIX_hydrolase-like_dom_sf"/>
</dbReference>
<dbReference type="InterPro" id="IPR050241">
    <property type="entry name" value="NAD-cap_RNA_hydrolase_NudC"/>
</dbReference>
<dbReference type="Gene3D" id="3.90.79.20">
    <property type="match status" value="1"/>
</dbReference>